<evidence type="ECO:0000256" key="3">
    <source>
        <dbReference type="ARBA" id="ARBA00022475"/>
    </source>
</evidence>
<feature type="transmembrane region" description="Helical" evidence="7">
    <location>
        <begin position="6"/>
        <end position="32"/>
    </location>
</feature>
<dbReference type="Pfam" id="PF03547">
    <property type="entry name" value="Mem_trans"/>
    <property type="match status" value="1"/>
</dbReference>
<dbReference type="EMBL" id="JAKKSL010000005">
    <property type="protein sequence ID" value="MCI2285489.1"/>
    <property type="molecule type" value="Genomic_DNA"/>
</dbReference>
<keyword evidence="9" id="KW-1185">Reference proteome</keyword>
<protein>
    <submittedName>
        <fullName evidence="8">AEC family transporter</fullName>
    </submittedName>
</protein>
<evidence type="ECO:0000313" key="9">
    <source>
        <dbReference type="Proteomes" id="UP001139646"/>
    </source>
</evidence>
<keyword evidence="5 7" id="KW-1133">Transmembrane helix</keyword>
<feature type="transmembrane region" description="Helical" evidence="7">
    <location>
        <begin position="205"/>
        <end position="225"/>
    </location>
</feature>
<gene>
    <name evidence="8" type="ORF">L3081_21430</name>
</gene>
<comment type="subcellular location">
    <subcellularLocation>
        <location evidence="1">Membrane</location>
        <topology evidence="1">Multi-pass membrane protein</topology>
    </subcellularLocation>
</comment>
<name>A0ABS9X5K8_9GAMM</name>
<dbReference type="Proteomes" id="UP001139646">
    <property type="component" value="Unassembled WGS sequence"/>
</dbReference>
<dbReference type="InterPro" id="IPR004776">
    <property type="entry name" value="Mem_transp_PIN-like"/>
</dbReference>
<keyword evidence="6 7" id="KW-0472">Membrane</keyword>
<feature type="transmembrane region" description="Helical" evidence="7">
    <location>
        <begin position="134"/>
        <end position="155"/>
    </location>
</feature>
<proteinExistence type="predicted"/>
<keyword evidence="2" id="KW-0813">Transport</keyword>
<reference evidence="8" key="1">
    <citation type="submission" date="2022-01" db="EMBL/GenBank/DDBJ databases">
        <title>Colwellia maritima, isolated from seawater.</title>
        <authorList>
            <person name="Kristyanto S."/>
            <person name="Jung J."/>
            <person name="Jeon C.O."/>
        </authorList>
    </citation>
    <scope>NUCLEOTIDE SEQUENCE</scope>
    <source>
        <strain evidence="8">MSW7</strain>
    </source>
</reference>
<feature type="transmembrane region" description="Helical" evidence="7">
    <location>
        <begin position="76"/>
        <end position="98"/>
    </location>
</feature>
<evidence type="ECO:0000256" key="4">
    <source>
        <dbReference type="ARBA" id="ARBA00022692"/>
    </source>
</evidence>
<evidence type="ECO:0000256" key="7">
    <source>
        <dbReference type="SAM" id="Phobius"/>
    </source>
</evidence>
<evidence type="ECO:0000256" key="2">
    <source>
        <dbReference type="ARBA" id="ARBA00022448"/>
    </source>
</evidence>
<evidence type="ECO:0000256" key="1">
    <source>
        <dbReference type="ARBA" id="ARBA00004141"/>
    </source>
</evidence>
<feature type="transmembrane region" description="Helical" evidence="7">
    <location>
        <begin position="176"/>
        <end position="193"/>
    </location>
</feature>
<dbReference type="PANTHER" id="PTHR36838">
    <property type="entry name" value="AUXIN EFFLUX CARRIER FAMILY PROTEIN"/>
    <property type="match status" value="1"/>
</dbReference>
<keyword evidence="4 7" id="KW-0812">Transmembrane</keyword>
<organism evidence="8 9">
    <name type="scientific">Colwellia maritima</name>
    <dbReference type="NCBI Taxonomy" id="2912588"/>
    <lineage>
        <taxon>Bacteria</taxon>
        <taxon>Pseudomonadati</taxon>
        <taxon>Pseudomonadota</taxon>
        <taxon>Gammaproteobacteria</taxon>
        <taxon>Alteromonadales</taxon>
        <taxon>Colwelliaceae</taxon>
        <taxon>Colwellia</taxon>
    </lineage>
</organism>
<evidence type="ECO:0000256" key="5">
    <source>
        <dbReference type="ARBA" id="ARBA00022989"/>
    </source>
</evidence>
<evidence type="ECO:0000256" key="6">
    <source>
        <dbReference type="ARBA" id="ARBA00023136"/>
    </source>
</evidence>
<comment type="caution">
    <text evidence="8">The sequence shown here is derived from an EMBL/GenBank/DDBJ whole genome shotgun (WGS) entry which is preliminary data.</text>
</comment>
<keyword evidence="3" id="KW-1003">Cell membrane</keyword>
<evidence type="ECO:0000313" key="8">
    <source>
        <dbReference type="EMBL" id="MCI2285489.1"/>
    </source>
</evidence>
<dbReference type="RefSeq" id="WP_242288369.1">
    <property type="nucleotide sequence ID" value="NZ_JAKKSL010000005.1"/>
</dbReference>
<feature type="transmembrane region" description="Helical" evidence="7">
    <location>
        <begin position="44"/>
        <end position="64"/>
    </location>
</feature>
<accession>A0ABS9X5K8</accession>
<sequence>MEYNQGIFALLPVALSITAPIFILISLGAWLCHIKFINDEFIHISSKFIFNIGLPIILFTKTAAHDFKHLINVSNIAIMAITTMLVYFLSGLTAGKFIGEKRDKGVFVQGSFRGNLIILGLAFCANAYPEKGIAIATIPTAITIIMYNLLSIYTLNNSLHHQGASLKKNIVDILKNPLIIGIMVGLLANLLNFKTPDIIAQSNQYIAKMTLPLALIAIGGSLNFLQIKQNIKTAFAASLWKVIISPNCCYFIATYPHRPYCGRCVVFASLSTHGDGKFGYGTINARK</sequence>
<feature type="transmembrane region" description="Helical" evidence="7">
    <location>
        <begin position="110"/>
        <end position="128"/>
    </location>
</feature>